<organism evidence="1 2">
    <name type="scientific">Periconia digitata</name>
    <dbReference type="NCBI Taxonomy" id="1303443"/>
    <lineage>
        <taxon>Eukaryota</taxon>
        <taxon>Fungi</taxon>
        <taxon>Dikarya</taxon>
        <taxon>Ascomycota</taxon>
        <taxon>Pezizomycotina</taxon>
        <taxon>Dothideomycetes</taxon>
        <taxon>Pleosporomycetidae</taxon>
        <taxon>Pleosporales</taxon>
        <taxon>Massarineae</taxon>
        <taxon>Periconiaceae</taxon>
        <taxon>Periconia</taxon>
    </lineage>
</organism>
<proteinExistence type="predicted"/>
<evidence type="ECO:0000313" key="2">
    <source>
        <dbReference type="Proteomes" id="UP001152607"/>
    </source>
</evidence>
<comment type="caution">
    <text evidence="1">The sequence shown here is derived from an EMBL/GenBank/DDBJ whole genome shotgun (WGS) entry which is preliminary data.</text>
</comment>
<gene>
    <name evidence="1" type="ORF">PDIGIT_LOCUS2375</name>
</gene>
<dbReference type="Proteomes" id="UP001152607">
    <property type="component" value="Unassembled WGS sequence"/>
</dbReference>
<sequence>MRTWMPTSSRSMGDGIVGEASHNSLPTFFLTNTWIFQRPCDSSFDSNLSARLIEHYIARTSHDLVPAADSRSRRSTPFSDMPLPQSLACIYVGRAP</sequence>
<reference evidence="1" key="1">
    <citation type="submission" date="2023-01" db="EMBL/GenBank/DDBJ databases">
        <authorList>
            <person name="Van Ghelder C."/>
            <person name="Rancurel C."/>
        </authorList>
    </citation>
    <scope>NUCLEOTIDE SEQUENCE</scope>
    <source>
        <strain evidence="1">CNCM I-4278</strain>
    </source>
</reference>
<evidence type="ECO:0000313" key="1">
    <source>
        <dbReference type="EMBL" id="CAI6288034.1"/>
    </source>
</evidence>
<name>A0A9W4U4Y7_9PLEO</name>
<dbReference type="AlphaFoldDB" id="A0A9W4U4Y7"/>
<protein>
    <submittedName>
        <fullName evidence="1">Uncharacterized protein</fullName>
    </submittedName>
</protein>
<keyword evidence="2" id="KW-1185">Reference proteome</keyword>
<dbReference type="EMBL" id="CAOQHR010000001">
    <property type="protein sequence ID" value="CAI6288034.1"/>
    <property type="molecule type" value="Genomic_DNA"/>
</dbReference>
<accession>A0A9W4U4Y7</accession>